<reference evidence="2" key="1">
    <citation type="submission" date="2021-03" db="EMBL/GenBank/DDBJ databases">
        <title>Plesiomonas shigelloides zfcc0051, isolated from zebrafish feces.</title>
        <authorList>
            <person name="Vanderhoek Z."/>
            <person name="Gaulke C."/>
        </authorList>
    </citation>
    <scope>NUCLEOTIDE SEQUENCE</scope>
    <source>
        <strain evidence="2">Zfcc0051</strain>
    </source>
</reference>
<evidence type="ECO:0000313" key="3">
    <source>
        <dbReference type="Proteomes" id="UP000664658"/>
    </source>
</evidence>
<dbReference type="Proteomes" id="UP000664658">
    <property type="component" value="Unassembled WGS sequence"/>
</dbReference>
<keyword evidence="1" id="KW-0812">Transmembrane</keyword>
<dbReference type="PROSITE" id="PS51257">
    <property type="entry name" value="PROKAR_LIPOPROTEIN"/>
    <property type="match status" value="1"/>
</dbReference>
<dbReference type="AlphaFoldDB" id="A0A8I1W8M5"/>
<keyword evidence="1" id="KW-0472">Membrane</keyword>
<dbReference type="EMBL" id="JAFNAA010000051">
    <property type="protein sequence ID" value="MBO1109889.1"/>
    <property type="molecule type" value="Genomic_DNA"/>
</dbReference>
<proteinExistence type="predicted"/>
<protein>
    <submittedName>
        <fullName evidence="2">Uncharacterized protein</fullName>
    </submittedName>
</protein>
<feature type="transmembrane region" description="Helical" evidence="1">
    <location>
        <begin position="66"/>
        <end position="91"/>
    </location>
</feature>
<evidence type="ECO:0000256" key="1">
    <source>
        <dbReference type="SAM" id="Phobius"/>
    </source>
</evidence>
<name>A0A8I1W8M5_PLESH</name>
<organism evidence="2 3">
    <name type="scientific">Plesiomonas shigelloides</name>
    <name type="common">Aeromonas shigelloides</name>
    <dbReference type="NCBI Taxonomy" id="703"/>
    <lineage>
        <taxon>Bacteria</taxon>
        <taxon>Pseudomonadati</taxon>
        <taxon>Pseudomonadota</taxon>
        <taxon>Gammaproteobacteria</taxon>
        <taxon>Enterobacterales</taxon>
        <taxon>Enterobacteriaceae</taxon>
        <taxon>Plesiomonas</taxon>
    </lineage>
</organism>
<evidence type="ECO:0000313" key="2">
    <source>
        <dbReference type="EMBL" id="MBO1109889.1"/>
    </source>
</evidence>
<keyword evidence="1" id="KW-1133">Transmembrane helix</keyword>
<gene>
    <name evidence="2" type="ORF">J2R62_17110</name>
</gene>
<sequence length="103" mass="11621">MEDAMRLHRFFAWFVGVVSIGVGCLAAFAAVSMNEGSELCIVFIDEGRKVDPFSCQLSVLAVLKTFSLYVGVALFYGLIFYLLTSVSILLWQRILRRFTKKTQ</sequence>
<feature type="transmembrane region" description="Helical" evidence="1">
    <location>
        <begin position="12"/>
        <end position="33"/>
    </location>
</feature>
<comment type="caution">
    <text evidence="2">The sequence shown here is derived from an EMBL/GenBank/DDBJ whole genome shotgun (WGS) entry which is preliminary data.</text>
</comment>
<dbReference type="RefSeq" id="WP_156121033.1">
    <property type="nucleotide sequence ID" value="NZ_JAFNAA010000051.1"/>
</dbReference>
<accession>A0A8I1W8M5</accession>